<accession>A0A024UG68</accession>
<dbReference type="GO" id="GO:0042995">
    <property type="term" value="C:cell projection"/>
    <property type="evidence" value="ECO:0007669"/>
    <property type="project" value="UniProtKB-SubCell"/>
</dbReference>
<dbReference type="OrthoDB" id="69923at2759"/>
<evidence type="ECO:0000256" key="1">
    <source>
        <dbReference type="ARBA" id="ARBA00004316"/>
    </source>
</evidence>
<keyword evidence="3" id="KW-0175">Coiled coil</keyword>
<dbReference type="InterPro" id="IPR036872">
    <property type="entry name" value="CH_dom_sf"/>
</dbReference>
<dbReference type="GeneID" id="20080874"/>
<evidence type="ECO:0000256" key="4">
    <source>
        <dbReference type="SAM" id="MobiDB-lite"/>
    </source>
</evidence>
<dbReference type="AlphaFoldDB" id="A0A024UG68"/>
<dbReference type="RefSeq" id="XP_008866071.1">
    <property type="nucleotide sequence ID" value="XM_008867849.1"/>
</dbReference>
<dbReference type="PANTHER" id="PTHR46613">
    <property type="entry name" value="RADIAL SPOKE HEAD 10 HOMOLOG B-RELATED"/>
    <property type="match status" value="1"/>
</dbReference>
<evidence type="ECO:0000313" key="5">
    <source>
        <dbReference type="EMBL" id="ETW04633.1"/>
    </source>
</evidence>
<dbReference type="Gene3D" id="1.10.418.10">
    <property type="entry name" value="Calponin-like domain"/>
    <property type="match status" value="1"/>
</dbReference>
<dbReference type="STRING" id="157072.A0A024UG68"/>
<organism evidence="5">
    <name type="scientific">Aphanomyces invadans</name>
    <dbReference type="NCBI Taxonomy" id="157072"/>
    <lineage>
        <taxon>Eukaryota</taxon>
        <taxon>Sar</taxon>
        <taxon>Stramenopiles</taxon>
        <taxon>Oomycota</taxon>
        <taxon>Saprolegniomycetes</taxon>
        <taxon>Saprolegniales</taxon>
        <taxon>Verrucalvaceae</taxon>
        <taxon>Aphanomyces</taxon>
    </lineage>
</organism>
<dbReference type="VEuPathDB" id="FungiDB:H310_03824"/>
<gene>
    <name evidence="5" type="ORF">H310_03824</name>
</gene>
<dbReference type="PANTHER" id="PTHR46613:SF1">
    <property type="entry name" value="RADIAL SPOKE HEAD 10 HOMOLOG B-RELATED"/>
    <property type="match status" value="1"/>
</dbReference>
<sequence>MAQREGTAPIAGHGIQIRTTVLKKAGNTPISLRRLNGDLDTSQPQAPLSSRRPLASKSSPIRLGPETTSSPPVAILEPIERRPKTSGGPGDLRRSSTSLSTALTPTRQLSHLHGPDQVQHNHRCYGCGGTPEMCLSCFSECKKNDMTKYKQSLAKGVEWLFAKATTRAFHHVSTTMTRMIFGVWTFYVQHKRHHRAYVLRFQARVRLKRQFLGWRMLMLERRTYGAMLYAADKQTRVEALEIETDSLHGTVTELTKHSHVQSQLDHEKLAKLHASVEAEKQRVAEKNKELAAVKMQLAAAEATIDELQTRAKASEALAPLEAELFDYKKACFQMANEMLSQMERQLEDLSLFEGRQYLCDVLSGDVVNSLDLAEHPLLYDPTANFVKDKPLKPAAPASPKKSKGDLPPTPTSVATIDRADRILMQWANAVVRKSSVDWIKPSRINNCNTNLQDGKSYTVLTLTLHEAMCNMKSRKKDFSLNPLQRENGMALTEHDAERYVALMTHEVDDQRRIEYMMNTIGHAMWLPSDFVQAEDILAGDTDFNLVLLGYLFCTSSPILDSVHNQHMADTSRDLTFERAKWRELKDAAEAPAKDQTVSKKIKLALAHLLELKKKLDTDTRKAHDGHVLWWKSARIVLRKCFLTLSLMAHGKSGFMCSADKSAENEGFLVVPREKLKGVVFATEDAKWELDMLQGYLNSVFNDLARIYRGYASRSTNTDDDVAVMSQGDLLALLTECNVPDANFSLADMADILTEVTQSKSAAENGVVDVNRALLPVEFIEALIRVARKRYSGITKKTALSESFCLLVDNQILPFAYQSDADKFRKQMESPGIRALMIKYLDDLKTLFGKYSSVEANGGGAKKARKQHRMTGHALVKFVSDKSIEDMGFTNDRVMQVVGHVCQGRTLSKTELMQRDVSFEAFQEAMVAMACHKFPDPYLSVENRFEKFANLYIVTMRPEVYSAG</sequence>
<reference evidence="5" key="1">
    <citation type="submission" date="2013-12" db="EMBL/GenBank/DDBJ databases">
        <title>The Genome Sequence of Aphanomyces invadans NJM9701.</title>
        <authorList>
            <consortium name="The Broad Institute Genomics Platform"/>
            <person name="Russ C."/>
            <person name="Tyler B."/>
            <person name="van West P."/>
            <person name="Dieguez-Uribeondo J."/>
            <person name="Young S.K."/>
            <person name="Zeng Q."/>
            <person name="Gargeya S."/>
            <person name="Fitzgerald M."/>
            <person name="Abouelleil A."/>
            <person name="Alvarado L."/>
            <person name="Chapman S.B."/>
            <person name="Gainer-Dewar J."/>
            <person name="Goldberg J."/>
            <person name="Griggs A."/>
            <person name="Gujja S."/>
            <person name="Hansen M."/>
            <person name="Howarth C."/>
            <person name="Imamovic A."/>
            <person name="Ireland A."/>
            <person name="Larimer J."/>
            <person name="McCowan C."/>
            <person name="Murphy C."/>
            <person name="Pearson M."/>
            <person name="Poon T.W."/>
            <person name="Priest M."/>
            <person name="Roberts A."/>
            <person name="Saif S."/>
            <person name="Shea T."/>
            <person name="Sykes S."/>
            <person name="Wortman J."/>
            <person name="Nusbaum C."/>
            <person name="Birren B."/>
        </authorList>
    </citation>
    <scope>NUCLEOTIDE SEQUENCE [LARGE SCALE GENOMIC DNA]</scope>
    <source>
        <strain evidence="5">NJM9701</strain>
    </source>
</reference>
<comment type="subcellular location">
    <subcellularLocation>
        <location evidence="1">Cell projection</location>
    </subcellularLocation>
</comment>
<feature type="coiled-coil region" evidence="3">
    <location>
        <begin position="269"/>
        <end position="317"/>
    </location>
</feature>
<dbReference type="eggNOG" id="ENOG502SI5Z">
    <property type="taxonomic scope" value="Eukaryota"/>
</dbReference>
<feature type="region of interest" description="Disordered" evidence="4">
    <location>
        <begin position="33"/>
        <end position="101"/>
    </location>
</feature>
<evidence type="ECO:0000256" key="2">
    <source>
        <dbReference type="ARBA" id="ARBA00023273"/>
    </source>
</evidence>
<dbReference type="EMBL" id="KI913957">
    <property type="protein sequence ID" value="ETW04633.1"/>
    <property type="molecule type" value="Genomic_DNA"/>
</dbReference>
<evidence type="ECO:0000256" key="3">
    <source>
        <dbReference type="SAM" id="Coils"/>
    </source>
</evidence>
<feature type="compositionally biased region" description="Polar residues" evidence="4">
    <location>
        <begin position="39"/>
        <end position="48"/>
    </location>
</feature>
<protein>
    <submittedName>
        <fullName evidence="5">Uncharacterized protein</fullName>
    </submittedName>
</protein>
<keyword evidence="2" id="KW-0966">Cell projection</keyword>
<feature type="region of interest" description="Disordered" evidence="4">
    <location>
        <begin position="389"/>
        <end position="412"/>
    </location>
</feature>
<proteinExistence type="predicted"/>
<name>A0A024UG68_9STRA</name>